<dbReference type="Proteomes" id="UP000675781">
    <property type="component" value="Unassembled WGS sequence"/>
</dbReference>
<name>A0A941IPQ6_9ACTN</name>
<keyword evidence="1" id="KW-0813">Transport</keyword>
<evidence type="ECO:0000313" key="7">
    <source>
        <dbReference type="Proteomes" id="UP000675781"/>
    </source>
</evidence>
<dbReference type="PROSITE" id="PS50893">
    <property type="entry name" value="ABC_TRANSPORTER_2"/>
    <property type="match status" value="1"/>
</dbReference>
<gene>
    <name evidence="6" type="ORF">KDL01_08825</name>
</gene>
<evidence type="ECO:0000256" key="3">
    <source>
        <dbReference type="ARBA" id="ARBA00022840"/>
    </source>
</evidence>
<dbReference type="InterPro" id="IPR003439">
    <property type="entry name" value="ABC_transporter-like_ATP-bd"/>
</dbReference>
<reference evidence="6" key="1">
    <citation type="submission" date="2021-04" db="EMBL/GenBank/DDBJ databases">
        <title>Genome based classification of Actinospica acidithermotolerans sp. nov., an actinobacterium isolated from an Indonesian hot spring.</title>
        <authorList>
            <person name="Kusuma A.B."/>
            <person name="Putra K.E."/>
            <person name="Nafisah S."/>
            <person name="Loh J."/>
            <person name="Nouioui I."/>
            <person name="Goodfellow M."/>
        </authorList>
    </citation>
    <scope>NUCLEOTIDE SEQUENCE</scope>
    <source>
        <strain evidence="6">CSCA 57</strain>
    </source>
</reference>
<evidence type="ECO:0000256" key="2">
    <source>
        <dbReference type="ARBA" id="ARBA00022741"/>
    </source>
</evidence>
<protein>
    <submittedName>
        <fullName evidence="6">Metal ABC transporter ATP-binding protein</fullName>
    </submittedName>
</protein>
<dbReference type="EMBL" id="JAGSOG010000028">
    <property type="protein sequence ID" value="MBR7833367.1"/>
    <property type="molecule type" value="Genomic_DNA"/>
</dbReference>
<organism evidence="6 7">
    <name type="scientific">Actinospica durhamensis</name>
    <dbReference type="NCBI Taxonomy" id="1508375"/>
    <lineage>
        <taxon>Bacteria</taxon>
        <taxon>Bacillati</taxon>
        <taxon>Actinomycetota</taxon>
        <taxon>Actinomycetes</taxon>
        <taxon>Catenulisporales</taxon>
        <taxon>Actinospicaceae</taxon>
        <taxon>Actinospica</taxon>
    </lineage>
</organism>
<dbReference type="SUPFAM" id="SSF52540">
    <property type="entry name" value="P-loop containing nucleoside triphosphate hydrolases"/>
    <property type="match status" value="1"/>
</dbReference>
<dbReference type="Pfam" id="PF00005">
    <property type="entry name" value="ABC_tran"/>
    <property type="match status" value="1"/>
</dbReference>
<dbReference type="SMART" id="SM00382">
    <property type="entry name" value="AAA"/>
    <property type="match status" value="1"/>
</dbReference>
<dbReference type="InterPro" id="IPR027417">
    <property type="entry name" value="P-loop_NTPase"/>
</dbReference>
<dbReference type="PROSITE" id="PS00211">
    <property type="entry name" value="ABC_TRANSPORTER_1"/>
    <property type="match status" value="1"/>
</dbReference>
<dbReference type="Gene3D" id="3.40.50.300">
    <property type="entry name" value="P-loop containing nucleotide triphosphate hydrolases"/>
    <property type="match status" value="1"/>
</dbReference>
<dbReference type="InterPro" id="IPR050153">
    <property type="entry name" value="Metal_Ion_Import_ABC"/>
</dbReference>
<feature type="compositionally biased region" description="Basic and acidic residues" evidence="4">
    <location>
        <begin position="282"/>
        <end position="292"/>
    </location>
</feature>
<evidence type="ECO:0000313" key="6">
    <source>
        <dbReference type="EMBL" id="MBR7833367.1"/>
    </source>
</evidence>
<feature type="domain" description="ABC transporter" evidence="5">
    <location>
        <begin position="19"/>
        <end position="260"/>
    </location>
</feature>
<evidence type="ECO:0000256" key="1">
    <source>
        <dbReference type="ARBA" id="ARBA00022448"/>
    </source>
</evidence>
<proteinExistence type="predicted"/>
<keyword evidence="3 6" id="KW-0067">ATP-binding</keyword>
<dbReference type="GO" id="GO:0016887">
    <property type="term" value="F:ATP hydrolysis activity"/>
    <property type="evidence" value="ECO:0007669"/>
    <property type="project" value="InterPro"/>
</dbReference>
<dbReference type="AlphaFoldDB" id="A0A941IPQ6"/>
<evidence type="ECO:0000256" key="4">
    <source>
        <dbReference type="SAM" id="MobiDB-lite"/>
    </source>
</evidence>
<sequence>MKNTDTRAAGIPPLPDAVLELRDAAVAVGGRRLWGGVNLTVRPGEFVAVLGPNGVGKSTMIKVLLGTLPAAAGQVRVLGARPGGAGDQIGYLPQRRNFDGSLRIRGVDIVRLGLDGDRWGVPLPFASRLSPRHRAAETRVREVVELVGASSYADRPIGECSGGEQQRLLIAQALVRRPRLLLLDEPLDSLDLPNQAGVAALIHRICRHEDVAVVMVAHDVNPILSYLDRVVYIVAGGAASGPAEEVITSETLTRLYGTPVEVLKAADGRLVVVGGPEAPALHSDRHHSDHGHAHAAAAASPRGFGS</sequence>
<dbReference type="PANTHER" id="PTHR42734">
    <property type="entry name" value="METAL TRANSPORT SYSTEM ATP-BINDING PROTEIN TM_0124-RELATED"/>
    <property type="match status" value="1"/>
</dbReference>
<dbReference type="InterPro" id="IPR003593">
    <property type="entry name" value="AAA+_ATPase"/>
</dbReference>
<dbReference type="GO" id="GO:0005524">
    <property type="term" value="F:ATP binding"/>
    <property type="evidence" value="ECO:0007669"/>
    <property type="project" value="UniProtKB-KW"/>
</dbReference>
<accession>A0A941IPQ6</accession>
<keyword evidence="7" id="KW-1185">Reference proteome</keyword>
<feature type="region of interest" description="Disordered" evidence="4">
    <location>
        <begin position="277"/>
        <end position="306"/>
    </location>
</feature>
<dbReference type="RefSeq" id="WP_212527887.1">
    <property type="nucleotide sequence ID" value="NZ_JAGSOG010000028.1"/>
</dbReference>
<comment type="caution">
    <text evidence="6">The sequence shown here is derived from an EMBL/GenBank/DDBJ whole genome shotgun (WGS) entry which is preliminary data.</text>
</comment>
<keyword evidence="2" id="KW-0547">Nucleotide-binding</keyword>
<dbReference type="InterPro" id="IPR017871">
    <property type="entry name" value="ABC_transporter-like_CS"/>
</dbReference>
<evidence type="ECO:0000259" key="5">
    <source>
        <dbReference type="PROSITE" id="PS50893"/>
    </source>
</evidence>